<comment type="caution">
    <text evidence="1">The sequence shown here is derived from an EMBL/GenBank/DDBJ whole genome shotgun (WGS) entry which is preliminary data.</text>
</comment>
<evidence type="ECO:0000313" key="2">
    <source>
        <dbReference type="Proteomes" id="UP001054837"/>
    </source>
</evidence>
<sequence length="144" mass="16580">MLPTKNISLVAGRPCDGRCGEVTQTLDMEEECPSDYRPYHRLPITLSWRSCLRPTRVKGSTKQRCMGLDDSTPSFYFCCSENAESFVLSFALHKQSFSWMEEDENNDVSRWSSGNNGVEFQDFVLWLLRVHACVFKKKIPDMPL</sequence>
<gene>
    <name evidence="1" type="ORF">CDAR_290721</name>
</gene>
<reference evidence="1 2" key="1">
    <citation type="submission" date="2021-06" db="EMBL/GenBank/DDBJ databases">
        <title>Caerostris darwini draft genome.</title>
        <authorList>
            <person name="Kono N."/>
            <person name="Arakawa K."/>
        </authorList>
    </citation>
    <scope>NUCLEOTIDE SEQUENCE [LARGE SCALE GENOMIC DNA]</scope>
</reference>
<dbReference type="Proteomes" id="UP001054837">
    <property type="component" value="Unassembled WGS sequence"/>
</dbReference>
<organism evidence="1 2">
    <name type="scientific">Caerostris darwini</name>
    <dbReference type="NCBI Taxonomy" id="1538125"/>
    <lineage>
        <taxon>Eukaryota</taxon>
        <taxon>Metazoa</taxon>
        <taxon>Ecdysozoa</taxon>
        <taxon>Arthropoda</taxon>
        <taxon>Chelicerata</taxon>
        <taxon>Arachnida</taxon>
        <taxon>Araneae</taxon>
        <taxon>Araneomorphae</taxon>
        <taxon>Entelegynae</taxon>
        <taxon>Araneoidea</taxon>
        <taxon>Araneidae</taxon>
        <taxon>Caerostris</taxon>
    </lineage>
</organism>
<protein>
    <submittedName>
        <fullName evidence="1">Uncharacterized protein</fullName>
    </submittedName>
</protein>
<accession>A0AAV4STS2</accession>
<dbReference type="AlphaFoldDB" id="A0AAV4STS2"/>
<keyword evidence="2" id="KW-1185">Reference proteome</keyword>
<dbReference type="EMBL" id="BPLQ01008509">
    <property type="protein sequence ID" value="GIY37823.1"/>
    <property type="molecule type" value="Genomic_DNA"/>
</dbReference>
<evidence type="ECO:0000313" key="1">
    <source>
        <dbReference type="EMBL" id="GIY37823.1"/>
    </source>
</evidence>
<name>A0AAV4STS2_9ARAC</name>
<proteinExistence type="predicted"/>